<dbReference type="InterPro" id="IPR011010">
    <property type="entry name" value="DNA_brk_join_enz"/>
</dbReference>
<comment type="caution">
    <text evidence="7">The sequence shown here is derived from an EMBL/GenBank/DDBJ whole genome shotgun (WGS) entry which is preliminary data.</text>
</comment>
<feature type="domain" description="Core-binding (CB)" evidence="6">
    <location>
        <begin position="60"/>
        <end position="155"/>
    </location>
</feature>
<dbReference type="Proteomes" id="UP000614490">
    <property type="component" value="Unassembled WGS sequence"/>
</dbReference>
<dbReference type="InterPro" id="IPR002104">
    <property type="entry name" value="Integrase_catalytic"/>
</dbReference>
<dbReference type="Pfam" id="PF14659">
    <property type="entry name" value="Phage_int_SAM_3"/>
    <property type="match status" value="1"/>
</dbReference>
<evidence type="ECO:0000256" key="5">
    <source>
        <dbReference type="PROSITE-ProRule" id="PRU01248"/>
    </source>
</evidence>
<dbReference type="Gene3D" id="1.10.150.130">
    <property type="match status" value="1"/>
</dbReference>
<evidence type="ECO:0000256" key="1">
    <source>
        <dbReference type="ARBA" id="ARBA00008857"/>
    </source>
</evidence>
<dbReference type="RefSeq" id="WP_197316636.1">
    <property type="nucleotide sequence ID" value="NZ_JADZSC010000001.1"/>
</dbReference>
<dbReference type="InterPro" id="IPR010998">
    <property type="entry name" value="Integrase_recombinase_N"/>
</dbReference>
<dbReference type="GO" id="GO:0015074">
    <property type="term" value="P:DNA integration"/>
    <property type="evidence" value="ECO:0007669"/>
    <property type="project" value="UniProtKB-KW"/>
</dbReference>
<dbReference type="EMBL" id="JADZSC010000001">
    <property type="protein sequence ID" value="MBH0230070.1"/>
    <property type="molecule type" value="Genomic_DNA"/>
</dbReference>
<gene>
    <name evidence="7" type="ORF">H0267_07555</name>
</gene>
<sequence length="360" mass="42164">MGSIEKHGKGSFRLSVVTGYDAKGKPVRERKNVKVKNKTLSRQELAKFEAEVLQGEYTKPNFTRLEEFYSDWVKKYGEDRLNPRTLKEYMNIIEKRILPQYGHLKLSDLKAMHVVSFLDRLKDGSGRLDGKKEHLSSSTIRNCYKAFKSLLTAADEFDLIKNNPARNIKPPTVKQKKPLAYSREKLVALEEKHILEEKSAILFEQSLSQLSKGELIVKEIKNGMEGSASIPHELLKMVVHFKNRRKKEFIRTRDRQYDPERIFLFADELGKPMRPDNVSQWWARFRKRQNIEGLRFYDLRNYSVTYLIQQNVPTKSISSRVRHRKIGTTMDFYGHHFEEVDQVAAEHFNVFSINRPTINE</sequence>
<reference evidence="7 8" key="1">
    <citation type="journal article" date="2005" name="Int. J. Syst. Evol. Microbiol.">
        <title>Halobacillus yeomjeoni sp. nov., isolated from a marine solar saltern in Korea.</title>
        <authorList>
            <person name="Yoon J.H."/>
            <person name="Kang S.J."/>
            <person name="Lee C.H."/>
            <person name="Oh H.W."/>
            <person name="Oh T.K."/>
        </authorList>
    </citation>
    <scope>NUCLEOTIDE SEQUENCE [LARGE SCALE GENOMIC DNA]</scope>
    <source>
        <strain evidence="7 8">KCTC 3957</strain>
    </source>
</reference>
<dbReference type="AlphaFoldDB" id="A0A931MV02"/>
<dbReference type="PROSITE" id="PS51900">
    <property type="entry name" value="CB"/>
    <property type="match status" value="1"/>
</dbReference>
<dbReference type="InterPro" id="IPR013762">
    <property type="entry name" value="Integrase-like_cat_sf"/>
</dbReference>
<keyword evidence="8" id="KW-1185">Reference proteome</keyword>
<keyword evidence="2" id="KW-0229">DNA integration</keyword>
<dbReference type="Gene3D" id="1.10.443.10">
    <property type="entry name" value="Intergrase catalytic core"/>
    <property type="match status" value="1"/>
</dbReference>
<comment type="similarity">
    <text evidence="1">Belongs to the 'phage' integrase family.</text>
</comment>
<protein>
    <submittedName>
        <fullName evidence="7">Tyrosine-type recombinase/integrase family protein</fullName>
    </submittedName>
</protein>
<organism evidence="7 8">
    <name type="scientific">Halobacillus yeomjeoni</name>
    <dbReference type="NCBI Taxonomy" id="311194"/>
    <lineage>
        <taxon>Bacteria</taxon>
        <taxon>Bacillati</taxon>
        <taxon>Bacillota</taxon>
        <taxon>Bacilli</taxon>
        <taxon>Bacillales</taxon>
        <taxon>Bacillaceae</taxon>
        <taxon>Halobacillus</taxon>
    </lineage>
</organism>
<dbReference type="InterPro" id="IPR050090">
    <property type="entry name" value="Tyrosine_recombinase_XerCD"/>
</dbReference>
<dbReference type="SUPFAM" id="SSF56349">
    <property type="entry name" value="DNA breaking-rejoining enzymes"/>
    <property type="match status" value="1"/>
</dbReference>
<name>A0A931MV02_9BACI</name>
<evidence type="ECO:0000256" key="2">
    <source>
        <dbReference type="ARBA" id="ARBA00022908"/>
    </source>
</evidence>
<dbReference type="InterPro" id="IPR044068">
    <property type="entry name" value="CB"/>
</dbReference>
<evidence type="ECO:0000256" key="4">
    <source>
        <dbReference type="ARBA" id="ARBA00023172"/>
    </source>
</evidence>
<evidence type="ECO:0000313" key="7">
    <source>
        <dbReference type="EMBL" id="MBH0230070.1"/>
    </source>
</evidence>
<proteinExistence type="inferred from homology"/>
<keyword evidence="3 5" id="KW-0238">DNA-binding</keyword>
<dbReference type="PANTHER" id="PTHR30349:SF64">
    <property type="entry name" value="PROPHAGE INTEGRASE INTD-RELATED"/>
    <property type="match status" value="1"/>
</dbReference>
<evidence type="ECO:0000313" key="8">
    <source>
        <dbReference type="Proteomes" id="UP000614490"/>
    </source>
</evidence>
<dbReference type="PANTHER" id="PTHR30349">
    <property type="entry name" value="PHAGE INTEGRASE-RELATED"/>
    <property type="match status" value="1"/>
</dbReference>
<evidence type="ECO:0000259" key="6">
    <source>
        <dbReference type="PROSITE" id="PS51900"/>
    </source>
</evidence>
<keyword evidence="4" id="KW-0233">DNA recombination</keyword>
<dbReference type="InterPro" id="IPR004107">
    <property type="entry name" value="Integrase_SAM-like_N"/>
</dbReference>
<accession>A0A931MV02</accession>
<evidence type="ECO:0000256" key="3">
    <source>
        <dbReference type="ARBA" id="ARBA00023125"/>
    </source>
</evidence>
<dbReference type="GO" id="GO:0006310">
    <property type="term" value="P:DNA recombination"/>
    <property type="evidence" value="ECO:0007669"/>
    <property type="project" value="UniProtKB-KW"/>
</dbReference>
<dbReference type="GO" id="GO:0003677">
    <property type="term" value="F:DNA binding"/>
    <property type="evidence" value="ECO:0007669"/>
    <property type="project" value="UniProtKB-UniRule"/>
</dbReference>
<dbReference type="Pfam" id="PF00589">
    <property type="entry name" value="Phage_integrase"/>
    <property type="match status" value="1"/>
</dbReference>